<protein>
    <recommendedName>
        <fullName evidence="1">Helix-turn-helix domain-containing protein</fullName>
    </recommendedName>
</protein>
<reference evidence="2" key="1">
    <citation type="journal article" date="2015" name="Nature">
        <title>Complex archaea that bridge the gap between prokaryotes and eukaryotes.</title>
        <authorList>
            <person name="Spang A."/>
            <person name="Saw J.H."/>
            <person name="Jorgensen S.L."/>
            <person name="Zaremba-Niedzwiedzka K."/>
            <person name="Martijn J."/>
            <person name="Lind A.E."/>
            <person name="van Eijk R."/>
            <person name="Schleper C."/>
            <person name="Guy L."/>
            <person name="Ettema T.J."/>
        </authorList>
    </citation>
    <scope>NUCLEOTIDE SEQUENCE</scope>
</reference>
<dbReference type="InterPro" id="IPR041657">
    <property type="entry name" value="HTH_17"/>
</dbReference>
<gene>
    <name evidence="2" type="ORF">LCGC14_2478570</name>
</gene>
<organism evidence="2">
    <name type="scientific">marine sediment metagenome</name>
    <dbReference type="NCBI Taxonomy" id="412755"/>
    <lineage>
        <taxon>unclassified sequences</taxon>
        <taxon>metagenomes</taxon>
        <taxon>ecological metagenomes</taxon>
    </lineage>
</organism>
<name>A0A0F9E215_9ZZZZ</name>
<dbReference type="AlphaFoldDB" id="A0A0F9E215"/>
<evidence type="ECO:0000259" key="1">
    <source>
        <dbReference type="Pfam" id="PF12728"/>
    </source>
</evidence>
<proteinExistence type="predicted"/>
<accession>A0A0F9E215</accession>
<sequence>MKDFYTISEFARQVGRPEFTIREWCRNGRIRAIVHFLGRGSRREWRISHEELLRYMDSGFLRPANRDVCRDYYTLPEFARRIGHSIQSVWIWSRLGPIRAELHGPDKDGRWEWRIPRDKPFKYPGDQFGPSKN</sequence>
<dbReference type="EMBL" id="LAZR01038988">
    <property type="protein sequence ID" value="KKL18133.1"/>
    <property type="molecule type" value="Genomic_DNA"/>
</dbReference>
<dbReference type="Pfam" id="PF12728">
    <property type="entry name" value="HTH_17"/>
    <property type="match status" value="1"/>
</dbReference>
<evidence type="ECO:0000313" key="2">
    <source>
        <dbReference type="EMBL" id="KKL18133.1"/>
    </source>
</evidence>
<feature type="domain" description="Helix-turn-helix" evidence="1">
    <location>
        <begin position="4"/>
        <end position="58"/>
    </location>
</feature>
<comment type="caution">
    <text evidence="2">The sequence shown here is derived from an EMBL/GenBank/DDBJ whole genome shotgun (WGS) entry which is preliminary data.</text>
</comment>